<dbReference type="PANTHER" id="PTHR34584">
    <property type="entry name" value="NA(+)/H(+) ANTIPORTER SUBUNIT E1"/>
    <property type="match status" value="1"/>
</dbReference>
<evidence type="ECO:0000256" key="7">
    <source>
        <dbReference type="SAM" id="Phobius"/>
    </source>
</evidence>
<keyword evidence="4 7" id="KW-0812">Transmembrane</keyword>
<proteinExistence type="inferred from homology"/>
<sequence>MSPVLRTRRDGSTRPARHRAVQPLAVLWLTLVWLAMWGEVTPLLVIGGVLVAVLVCLAFPLPPIDLASGVRPLALARLVGRFLVDVVRASFQVSGVVLRRRPVRNAVVAVDLESSSDFVMTLVASMLSLIPGSVVVEARRSTHTLYLHVLDVPDAASVEAFRRDALDLEQRVLRALPPDAPVAPHAPDAPEEVGR</sequence>
<keyword evidence="3" id="KW-1003">Cell membrane</keyword>
<organism evidence="8 9">
    <name type="scientific">Nocardioides abyssi</name>
    <dbReference type="NCBI Taxonomy" id="3058370"/>
    <lineage>
        <taxon>Bacteria</taxon>
        <taxon>Bacillati</taxon>
        <taxon>Actinomycetota</taxon>
        <taxon>Actinomycetes</taxon>
        <taxon>Propionibacteriales</taxon>
        <taxon>Nocardioidaceae</taxon>
        <taxon>Nocardioides</taxon>
    </lineage>
</organism>
<dbReference type="PANTHER" id="PTHR34584:SF1">
    <property type="entry name" value="NA(+)_H(+) ANTIPORTER SUBUNIT E1"/>
    <property type="match status" value="1"/>
</dbReference>
<evidence type="ECO:0000313" key="9">
    <source>
        <dbReference type="Proteomes" id="UP001168537"/>
    </source>
</evidence>
<comment type="caution">
    <text evidence="8">The sequence shown here is derived from an EMBL/GenBank/DDBJ whole genome shotgun (WGS) entry which is preliminary data.</text>
</comment>
<feature type="transmembrane region" description="Helical" evidence="7">
    <location>
        <begin position="43"/>
        <end position="66"/>
    </location>
</feature>
<dbReference type="Pfam" id="PF01899">
    <property type="entry name" value="MNHE"/>
    <property type="match status" value="1"/>
</dbReference>
<protein>
    <submittedName>
        <fullName evidence="8">Na+/H+ antiporter subunit E</fullName>
    </submittedName>
</protein>
<keyword evidence="5 7" id="KW-1133">Transmembrane helix</keyword>
<name>A0ABT8EVE1_9ACTN</name>
<evidence type="ECO:0000256" key="1">
    <source>
        <dbReference type="ARBA" id="ARBA00004651"/>
    </source>
</evidence>
<dbReference type="InterPro" id="IPR002758">
    <property type="entry name" value="Cation_antiport_E"/>
</dbReference>
<keyword evidence="6 7" id="KW-0472">Membrane</keyword>
<comment type="similarity">
    <text evidence="2">Belongs to the CPA3 antiporters (TC 2.A.63) subunit E family.</text>
</comment>
<evidence type="ECO:0000256" key="6">
    <source>
        <dbReference type="ARBA" id="ARBA00023136"/>
    </source>
</evidence>
<comment type="subcellular location">
    <subcellularLocation>
        <location evidence="1">Cell membrane</location>
        <topology evidence="1">Multi-pass membrane protein</topology>
    </subcellularLocation>
</comment>
<dbReference type="Proteomes" id="UP001168537">
    <property type="component" value="Unassembled WGS sequence"/>
</dbReference>
<dbReference type="RefSeq" id="WP_300961108.1">
    <property type="nucleotide sequence ID" value="NZ_JAUHJR010000004.1"/>
</dbReference>
<reference evidence="8" key="1">
    <citation type="submission" date="2023-06" db="EMBL/GenBank/DDBJ databases">
        <title>Draft genome sequence of Nocardioides sp. SOB72.</title>
        <authorList>
            <person name="Zhang G."/>
        </authorList>
    </citation>
    <scope>NUCLEOTIDE SEQUENCE</scope>
    <source>
        <strain evidence="8">SOB72</strain>
    </source>
</reference>
<dbReference type="EMBL" id="JAUHJR010000004">
    <property type="protein sequence ID" value="MDN4162064.1"/>
    <property type="molecule type" value="Genomic_DNA"/>
</dbReference>
<evidence type="ECO:0000256" key="3">
    <source>
        <dbReference type="ARBA" id="ARBA00022475"/>
    </source>
</evidence>
<evidence type="ECO:0000256" key="2">
    <source>
        <dbReference type="ARBA" id="ARBA00006228"/>
    </source>
</evidence>
<evidence type="ECO:0000313" key="8">
    <source>
        <dbReference type="EMBL" id="MDN4162064.1"/>
    </source>
</evidence>
<feature type="transmembrane region" description="Helical" evidence="7">
    <location>
        <begin position="20"/>
        <end position="37"/>
    </location>
</feature>
<evidence type="ECO:0000256" key="5">
    <source>
        <dbReference type="ARBA" id="ARBA00022989"/>
    </source>
</evidence>
<accession>A0ABT8EVE1</accession>
<gene>
    <name evidence="8" type="ORF">QWY29_11935</name>
</gene>
<keyword evidence="9" id="KW-1185">Reference proteome</keyword>
<evidence type="ECO:0000256" key="4">
    <source>
        <dbReference type="ARBA" id="ARBA00022692"/>
    </source>
</evidence>
<dbReference type="NCBIfam" id="NF006521">
    <property type="entry name" value="PRK08965.1-5"/>
    <property type="match status" value="1"/>
</dbReference>